<dbReference type="EMBL" id="JBHSEI010000006">
    <property type="protein sequence ID" value="MFC4638569.1"/>
    <property type="molecule type" value="Genomic_DNA"/>
</dbReference>
<gene>
    <name evidence="3" type="ORF">ACFO0D_09460</name>
</gene>
<feature type="compositionally biased region" description="Pro residues" evidence="1">
    <location>
        <begin position="245"/>
        <end position="260"/>
    </location>
</feature>
<organism evidence="3 4">
    <name type="scientific">Deinococcus hohokamensis</name>
    <dbReference type="NCBI Taxonomy" id="309883"/>
    <lineage>
        <taxon>Bacteria</taxon>
        <taxon>Thermotogati</taxon>
        <taxon>Deinococcota</taxon>
        <taxon>Deinococci</taxon>
        <taxon>Deinococcales</taxon>
        <taxon>Deinococcaceae</taxon>
        <taxon>Deinococcus</taxon>
    </lineage>
</organism>
<feature type="compositionally biased region" description="Pro residues" evidence="1">
    <location>
        <begin position="294"/>
        <end position="332"/>
    </location>
</feature>
<dbReference type="InterPro" id="IPR013783">
    <property type="entry name" value="Ig-like_fold"/>
</dbReference>
<dbReference type="RefSeq" id="WP_380061575.1">
    <property type="nucleotide sequence ID" value="NZ_JBHSEI010000006.1"/>
</dbReference>
<feature type="region of interest" description="Disordered" evidence="1">
    <location>
        <begin position="238"/>
        <end position="339"/>
    </location>
</feature>
<dbReference type="Proteomes" id="UP001595952">
    <property type="component" value="Unassembled WGS sequence"/>
</dbReference>
<dbReference type="InterPro" id="IPR015919">
    <property type="entry name" value="Cadherin-like_sf"/>
</dbReference>
<comment type="caution">
    <text evidence="3">The sequence shown here is derived from an EMBL/GenBank/DDBJ whole genome shotgun (WGS) entry which is preliminary data.</text>
</comment>
<feature type="chain" id="PRO_5047106970" evidence="2">
    <location>
        <begin position="29"/>
        <end position="339"/>
    </location>
</feature>
<evidence type="ECO:0000256" key="2">
    <source>
        <dbReference type="SAM" id="SignalP"/>
    </source>
</evidence>
<feature type="compositionally biased region" description="Low complexity" evidence="1">
    <location>
        <begin position="261"/>
        <end position="293"/>
    </location>
</feature>
<evidence type="ECO:0000313" key="4">
    <source>
        <dbReference type="Proteomes" id="UP001595952"/>
    </source>
</evidence>
<keyword evidence="2" id="KW-0732">Signal</keyword>
<accession>A0ABV9IAV7</accession>
<dbReference type="PRINTS" id="PR01217">
    <property type="entry name" value="PRICHEXTENSN"/>
</dbReference>
<feature type="signal peptide" evidence="2">
    <location>
        <begin position="1"/>
        <end position="28"/>
    </location>
</feature>
<dbReference type="SUPFAM" id="SSF49313">
    <property type="entry name" value="Cadherin-like"/>
    <property type="match status" value="1"/>
</dbReference>
<keyword evidence="4" id="KW-1185">Reference proteome</keyword>
<dbReference type="Pfam" id="PF05345">
    <property type="entry name" value="He_PIG"/>
    <property type="match status" value="1"/>
</dbReference>
<reference evidence="4" key="1">
    <citation type="journal article" date="2019" name="Int. J. Syst. Evol. Microbiol.">
        <title>The Global Catalogue of Microorganisms (GCM) 10K type strain sequencing project: providing services to taxonomists for standard genome sequencing and annotation.</title>
        <authorList>
            <consortium name="The Broad Institute Genomics Platform"/>
            <consortium name="The Broad Institute Genome Sequencing Center for Infectious Disease"/>
            <person name="Wu L."/>
            <person name="Ma J."/>
        </authorList>
    </citation>
    <scope>NUCLEOTIDE SEQUENCE [LARGE SCALE GENOMIC DNA]</scope>
    <source>
        <strain evidence="4">CCUG 55995</strain>
    </source>
</reference>
<name>A0ABV9IAV7_9DEIO</name>
<evidence type="ECO:0000313" key="3">
    <source>
        <dbReference type="EMBL" id="MFC4638569.1"/>
    </source>
</evidence>
<protein>
    <submittedName>
        <fullName evidence="3">Ig domain-containing protein</fullName>
    </submittedName>
</protein>
<sequence>MSDNPSHRRRARAALLILTLGAMLGSCGQQVTSTSATSGRDALYFADSASSLPPLYLNETYSGTFPVLGGAGPYSTRVVSGTLPPGLKLSGTTLSGTPTKTGTYKFTLEATDATLSTKTREYTLNVNELPPLSLQPVLPAGQLRGETRIPVTITAPRGVRAARLSWTLPAGATVTRVQPAETGGVLFWRVQGQTVTVDVGFKTVPRSGSRVALVTVKPAKPVTLDASKLSYEARDGQGKLLTPAPASPAAPTPAGTPPSTAPGTAPAGTTAPGTTAPGTPAPGTTAPATTTPDTTPPPTGTTPATPPLPVTTPPPEPPSPTPAPTPPPPPTTPGTGGTP</sequence>
<evidence type="ECO:0000256" key="1">
    <source>
        <dbReference type="SAM" id="MobiDB-lite"/>
    </source>
</evidence>
<proteinExistence type="predicted"/>
<dbReference type="Gene3D" id="2.60.40.10">
    <property type="entry name" value="Immunoglobulins"/>
    <property type="match status" value="1"/>
</dbReference>